<evidence type="ECO:0000256" key="3">
    <source>
        <dbReference type="ARBA" id="ARBA00023082"/>
    </source>
</evidence>
<dbReference type="PANTHER" id="PTHR43133:SF51">
    <property type="entry name" value="RNA POLYMERASE SIGMA FACTOR"/>
    <property type="match status" value="1"/>
</dbReference>
<dbReference type="PROSITE" id="PS01063">
    <property type="entry name" value="SIGMA70_ECF"/>
    <property type="match status" value="1"/>
</dbReference>
<dbReference type="AlphaFoldDB" id="A0A7W9SV48"/>
<reference evidence="9 10" key="1">
    <citation type="submission" date="2020-08" db="EMBL/GenBank/DDBJ databases">
        <title>Genomic Encyclopedia of Type Strains, Phase IV (KMG-IV): sequencing the most valuable type-strain genomes for metagenomic binning, comparative biology and taxonomic classification.</title>
        <authorList>
            <person name="Goeker M."/>
        </authorList>
    </citation>
    <scope>NUCLEOTIDE SEQUENCE [LARGE SCALE GENOMIC DNA]</scope>
    <source>
        <strain evidence="9 10">DSM 23562</strain>
    </source>
</reference>
<dbReference type="InterPro" id="IPR013324">
    <property type="entry name" value="RNA_pol_sigma_r3/r4-like"/>
</dbReference>
<keyword evidence="3 6" id="KW-0731">Sigma factor</keyword>
<dbReference type="InterPro" id="IPR007630">
    <property type="entry name" value="RNA_pol_sigma70_r4"/>
</dbReference>
<dbReference type="RefSeq" id="WP_184203513.1">
    <property type="nucleotide sequence ID" value="NZ_JACHGW010000006.1"/>
</dbReference>
<dbReference type="GO" id="GO:0003677">
    <property type="term" value="F:DNA binding"/>
    <property type="evidence" value="ECO:0007669"/>
    <property type="project" value="UniProtKB-KW"/>
</dbReference>
<proteinExistence type="inferred from homology"/>
<dbReference type="InterPro" id="IPR007627">
    <property type="entry name" value="RNA_pol_sigma70_r2"/>
</dbReference>
<dbReference type="Pfam" id="PF04542">
    <property type="entry name" value="Sigma70_r2"/>
    <property type="match status" value="1"/>
</dbReference>
<organism evidence="9 10">
    <name type="scientific">Armatimonas rosea</name>
    <dbReference type="NCBI Taxonomy" id="685828"/>
    <lineage>
        <taxon>Bacteria</taxon>
        <taxon>Bacillati</taxon>
        <taxon>Armatimonadota</taxon>
        <taxon>Armatimonadia</taxon>
        <taxon>Armatimonadales</taxon>
        <taxon>Armatimonadaceae</taxon>
        <taxon>Armatimonas</taxon>
    </lineage>
</organism>
<evidence type="ECO:0000256" key="6">
    <source>
        <dbReference type="RuleBase" id="RU000716"/>
    </source>
</evidence>
<evidence type="ECO:0000313" key="9">
    <source>
        <dbReference type="EMBL" id="MBB6053420.1"/>
    </source>
</evidence>
<sequence>MSVMTEIELLERARNGDTDAFAQLCEAHRGRIWRTVSSVTRRRADAEDLAQETLIKAWQALGSYRGEASLGSWLTRIALNAAHDHQKSAWMRRVCFWRDDRPDEPDDALSLPEQTARREQQRLVRAAVAGLGEKERTPIHLIYFEEYSLAEVARLEGVPESTIRSRVKVGLKRLAGKLSELETEGCPPLRLEEGAR</sequence>
<dbReference type="GO" id="GO:0016987">
    <property type="term" value="F:sigma factor activity"/>
    <property type="evidence" value="ECO:0007669"/>
    <property type="project" value="UniProtKB-KW"/>
</dbReference>
<keyword evidence="5 6" id="KW-0804">Transcription</keyword>
<dbReference type="SUPFAM" id="SSF88946">
    <property type="entry name" value="Sigma2 domain of RNA polymerase sigma factors"/>
    <property type="match status" value="1"/>
</dbReference>
<dbReference type="Pfam" id="PF04545">
    <property type="entry name" value="Sigma70_r4"/>
    <property type="match status" value="1"/>
</dbReference>
<evidence type="ECO:0000256" key="5">
    <source>
        <dbReference type="ARBA" id="ARBA00023163"/>
    </source>
</evidence>
<protein>
    <recommendedName>
        <fullName evidence="6">RNA polymerase sigma factor</fullName>
    </recommendedName>
</protein>
<dbReference type="InterPro" id="IPR014284">
    <property type="entry name" value="RNA_pol_sigma-70_dom"/>
</dbReference>
<keyword evidence="2 6" id="KW-0805">Transcription regulation</keyword>
<dbReference type="InterPro" id="IPR036388">
    <property type="entry name" value="WH-like_DNA-bd_sf"/>
</dbReference>
<dbReference type="NCBIfam" id="TIGR02937">
    <property type="entry name" value="sigma70-ECF"/>
    <property type="match status" value="1"/>
</dbReference>
<comment type="caution">
    <text evidence="9">The sequence shown here is derived from an EMBL/GenBank/DDBJ whole genome shotgun (WGS) entry which is preliminary data.</text>
</comment>
<comment type="similarity">
    <text evidence="1 6">Belongs to the sigma-70 factor family. ECF subfamily.</text>
</comment>
<dbReference type="Gene3D" id="1.10.10.10">
    <property type="entry name" value="Winged helix-like DNA-binding domain superfamily/Winged helix DNA-binding domain"/>
    <property type="match status" value="1"/>
</dbReference>
<dbReference type="EMBL" id="JACHGW010000006">
    <property type="protein sequence ID" value="MBB6053420.1"/>
    <property type="molecule type" value="Genomic_DNA"/>
</dbReference>
<feature type="domain" description="RNA polymerase sigma-70 region 4" evidence="8">
    <location>
        <begin position="128"/>
        <end position="174"/>
    </location>
</feature>
<dbReference type="Gene3D" id="1.10.1740.10">
    <property type="match status" value="1"/>
</dbReference>
<gene>
    <name evidence="9" type="ORF">HNQ39_005254</name>
</gene>
<dbReference type="Proteomes" id="UP000520814">
    <property type="component" value="Unassembled WGS sequence"/>
</dbReference>
<dbReference type="PANTHER" id="PTHR43133">
    <property type="entry name" value="RNA POLYMERASE ECF-TYPE SIGMA FACTO"/>
    <property type="match status" value="1"/>
</dbReference>
<dbReference type="SUPFAM" id="SSF88659">
    <property type="entry name" value="Sigma3 and sigma4 domains of RNA polymerase sigma factors"/>
    <property type="match status" value="1"/>
</dbReference>
<accession>A0A7W9SV48</accession>
<evidence type="ECO:0000259" key="8">
    <source>
        <dbReference type="Pfam" id="PF04545"/>
    </source>
</evidence>
<evidence type="ECO:0000313" key="10">
    <source>
        <dbReference type="Proteomes" id="UP000520814"/>
    </source>
</evidence>
<keyword evidence="10" id="KW-1185">Reference proteome</keyword>
<dbReference type="InterPro" id="IPR013325">
    <property type="entry name" value="RNA_pol_sigma_r2"/>
</dbReference>
<evidence type="ECO:0000256" key="2">
    <source>
        <dbReference type="ARBA" id="ARBA00023015"/>
    </source>
</evidence>
<dbReference type="CDD" id="cd06171">
    <property type="entry name" value="Sigma70_r4"/>
    <property type="match status" value="1"/>
</dbReference>
<dbReference type="InterPro" id="IPR000838">
    <property type="entry name" value="RNA_pol_sigma70_ECF_CS"/>
</dbReference>
<name>A0A7W9SV48_ARMRO</name>
<evidence type="ECO:0000256" key="1">
    <source>
        <dbReference type="ARBA" id="ARBA00010641"/>
    </source>
</evidence>
<keyword evidence="4 6" id="KW-0238">DNA-binding</keyword>
<evidence type="ECO:0000259" key="7">
    <source>
        <dbReference type="Pfam" id="PF04542"/>
    </source>
</evidence>
<dbReference type="InterPro" id="IPR039425">
    <property type="entry name" value="RNA_pol_sigma-70-like"/>
</dbReference>
<feature type="domain" description="RNA polymerase sigma-70 region 2" evidence="7">
    <location>
        <begin position="25"/>
        <end position="90"/>
    </location>
</feature>
<evidence type="ECO:0000256" key="4">
    <source>
        <dbReference type="ARBA" id="ARBA00023125"/>
    </source>
</evidence>
<dbReference type="GO" id="GO:0006352">
    <property type="term" value="P:DNA-templated transcription initiation"/>
    <property type="evidence" value="ECO:0007669"/>
    <property type="project" value="InterPro"/>
</dbReference>